<dbReference type="InterPro" id="IPR012340">
    <property type="entry name" value="NA-bd_OB-fold"/>
</dbReference>
<dbReference type="Proteomes" id="UP000177141">
    <property type="component" value="Unassembled WGS sequence"/>
</dbReference>
<dbReference type="GO" id="GO:0004540">
    <property type="term" value="F:RNA nuclease activity"/>
    <property type="evidence" value="ECO:0007669"/>
    <property type="project" value="InterPro"/>
</dbReference>
<dbReference type="SMART" id="SM00955">
    <property type="entry name" value="RNB"/>
    <property type="match status" value="1"/>
</dbReference>
<dbReference type="GO" id="GO:0003723">
    <property type="term" value="F:RNA binding"/>
    <property type="evidence" value="ECO:0007669"/>
    <property type="project" value="InterPro"/>
</dbReference>
<dbReference type="AlphaFoldDB" id="A0A1F7ITW9"/>
<comment type="caution">
    <text evidence="2">The sequence shown here is derived from an EMBL/GenBank/DDBJ whole genome shotgun (WGS) entry which is preliminary data.</text>
</comment>
<dbReference type="SUPFAM" id="SSF50249">
    <property type="entry name" value="Nucleic acid-binding proteins"/>
    <property type="match status" value="1"/>
</dbReference>
<dbReference type="EMBL" id="MGAL01000039">
    <property type="protein sequence ID" value="OGK46808.1"/>
    <property type="molecule type" value="Genomic_DNA"/>
</dbReference>
<dbReference type="InterPro" id="IPR001900">
    <property type="entry name" value="RNase_II/R"/>
</dbReference>
<reference evidence="2 3" key="1">
    <citation type="journal article" date="2016" name="Nat. Commun.">
        <title>Thousands of microbial genomes shed light on interconnected biogeochemical processes in an aquifer system.</title>
        <authorList>
            <person name="Anantharaman K."/>
            <person name="Brown C.T."/>
            <person name="Hug L.A."/>
            <person name="Sharon I."/>
            <person name="Castelle C.J."/>
            <person name="Probst A.J."/>
            <person name="Thomas B.C."/>
            <person name="Singh A."/>
            <person name="Wilkins M.J."/>
            <person name="Karaoz U."/>
            <person name="Brodie E.L."/>
            <person name="Williams K.H."/>
            <person name="Hubbard S.S."/>
            <person name="Banfield J.F."/>
        </authorList>
    </citation>
    <scope>NUCLEOTIDE SEQUENCE [LARGE SCALE GENOMIC DNA]</scope>
</reference>
<protein>
    <recommendedName>
        <fullName evidence="1">RNB domain-containing protein</fullName>
    </recommendedName>
</protein>
<sequence length="383" mass="43737">MSEFTYEWTKGLSADEIGVHPSELSLTTQRVTRGQGMLSKSIRNLEQHKVHKLFGDNRISTITIDDYREDDPQLDIDDSVTIHYIHGGVVFEIPISCVADSVFPGTEAWEVAKFNAATIYSDHAERHMLPTELLLEKSLINTGEKPKKAISSLVVCNQAFYPVGYNVRSRVILPTNYRYQEIAKSCSYINDCREERRNAARLMADNNIVFFDENEIDNMLIESRELNGNHAVEDMVANITTFARGIMALISGISLLRVSQGESKLPVNLQNFDRFAFSEKTYSKYIQNRHDIRIVIQGLMLASTAVFTHFLRRSGWPFLFRNSQTDWMVISDAIEGDLVTDRTIVTNPLRDFRHLVNQQIIYSLLQGEQSPPFSEAELQQFVE</sequence>
<dbReference type="Pfam" id="PF00773">
    <property type="entry name" value="RNB"/>
    <property type="match status" value="1"/>
</dbReference>
<evidence type="ECO:0000313" key="3">
    <source>
        <dbReference type="Proteomes" id="UP000177141"/>
    </source>
</evidence>
<evidence type="ECO:0000313" key="2">
    <source>
        <dbReference type="EMBL" id="OGK46808.1"/>
    </source>
</evidence>
<proteinExistence type="predicted"/>
<gene>
    <name evidence="2" type="ORF">A3A93_06125</name>
</gene>
<feature type="domain" description="RNB" evidence="1">
    <location>
        <begin position="64"/>
        <end position="367"/>
    </location>
</feature>
<evidence type="ECO:0000259" key="1">
    <source>
        <dbReference type="SMART" id="SM00955"/>
    </source>
</evidence>
<organism evidence="2 3">
    <name type="scientific">Candidatus Roizmanbacteria bacterium RIFCSPLOWO2_01_FULL_38_12</name>
    <dbReference type="NCBI Taxonomy" id="1802061"/>
    <lineage>
        <taxon>Bacteria</taxon>
        <taxon>Candidatus Roizmaniibacteriota</taxon>
    </lineage>
</organism>
<name>A0A1F7ITW9_9BACT</name>
<accession>A0A1F7ITW9</accession>